<gene>
    <name evidence="1" type="ORF">RAH46_17545</name>
</gene>
<keyword evidence="2" id="KW-1185">Reference proteome</keyword>
<accession>A0ABY9QLZ7</accession>
<dbReference type="RefSeq" id="WP_011533492.1">
    <property type="nucleotide sequence ID" value="NZ_CP132921.1"/>
</dbReference>
<sequence>MNSNLRMQGLQDELMRTATELDELCEALDGHALFLRHSVHQADAQAMNGHVEGLRGTACEMREIASAIEA</sequence>
<dbReference type="EMBL" id="CP132921">
    <property type="protein sequence ID" value="WMW04130.1"/>
    <property type="molecule type" value="Genomic_DNA"/>
</dbReference>
<evidence type="ECO:0000313" key="2">
    <source>
        <dbReference type="Proteomes" id="UP001183127"/>
    </source>
</evidence>
<organism evidence="1 2">
    <name type="scientific">Pseudomonas entomophila</name>
    <dbReference type="NCBI Taxonomy" id="312306"/>
    <lineage>
        <taxon>Bacteria</taxon>
        <taxon>Pseudomonadati</taxon>
        <taxon>Pseudomonadota</taxon>
        <taxon>Gammaproteobacteria</taxon>
        <taxon>Pseudomonadales</taxon>
        <taxon>Pseudomonadaceae</taxon>
        <taxon>Pseudomonas</taxon>
    </lineage>
</organism>
<protein>
    <recommendedName>
        <fullName evidence="3">Chemotaxis protein</fullName>
    </recommendedName>
</protein>
<dbReference type="GeneID" id="32805467"/>
<reference evidence="1 2" key="1">
    <citation type="submission" date="2023-08" db="EMBL/GenBank/DDBJ databases">
        <title>Complete Genome Sequence of Pseudomonas entomophila TVIN A01.</title>
        <authorList>
            <person name="Shelke T."/>
            <person name="Mahar N.S."/>
            <person name="Gupta I."/>
            <person name="Gupta V."/>
        </authorList>
    </citation>
    <scope>NUCLEOTIDE SEQUENCE [LARGE SCALE GENOMIC DNA]</scope>
    <source>
        <strain evidence="1 2">TVIN-A01</strain>
    </source>
</reference>
<evidence type="ECO:0008006" key="3">
    <source>
        <dbReference type="Google" id="ProtNLM"/>
    </source>
</evidence>
<proteinExistence type="predicted"/>
<evidence type="ECO:0000313" key="1">
    <source>
        <dbReference type="EMBL" id="WMW04130.1"/>
    </source>
</evidence>
<dbReference type="Proteomes" id="UP001183127">
    <property type="component" value="Chromosome"/>
</dbReference>
<name>A0ABY9QLZ7_9PSED</name>